<feature type="chain" id="PRO_5006623436" description="Membrane-associated protein" evidence="1">
    <location>
        <begin position="19"/>
        <end position="54"/>
    </location>
</feature>
<reference evidence="3" key="1">
    <citation type="submission" date="2015-09" db="EMBL/GenBank/DDBJ databases">
        <authorList>
            <consortium name="Pathogen Informatics"/>
        </authorList>
    </citation>
    <scope>NUCLEOTIDE SEQUENCE [LARGE SCALE GENOMIC DNA]</scope>
    <source>
        <strain evidence="3">Lake Konstanz</strain>
    </source>
</reference>
<gene>
    <name evidence="2" type="ORF">BSAL_01825c</name>
</gene>
<protein>
    <recommendedName>
        <fullName evidence="4">Membrane-associated protein</fullName>
    </recommendedName>
</protein>
<name>A0A0S4KN67_BODSA</name>
<feature type="signal peptide" evidence="1">
    <location>
        <begin position="1"/>
        <end position="18"/>
    </location>
</feature>
<dbReference type="AlphaFoldDB" id="A0A0S4KN67"/>
<accession>A0A0S4KN67</accession>
<evidence type="ECO:0008006" key="4">
    <source>
        <dbReference type="Google" id="ProtNLM"/>
    </source>
</evidence>
<keyword evidence="1" id="KW-0732">Signal</keyword>
<dbReference type="EMBL" id="CYKH01001743">
    <property type="protein sequence ID" value="CUI14978.1"/>
    <property type="molecule type" value="Genomic_DNA"/>
</dbReference>
<organism evidence="2 3">
    <name type="scientific">Bodo saltans</name>
    <name type="common">Flagellated protozoan</name>
    <dbReference type="NCBI Taxonomy" id="75058"/>
    <lineage>
        <taxon>Eukaryota</taxon>
        <taxon>Discoba</taxon>
        <taxon>Euglenozoa</taxon>
        <taxon>Kinetoplastea</taxon>
        <taxon>Metakinetoplastina</taxon>
        <taxon>Eubodonida</taxon>
        <taxon>Bodonidae</taxon>
        <taxon>Bodo</taxon>
    </lineage>
</organism>
<keyword evidence="3" id="KW-1185">Reference proteome</keyword>
<proteinExistence type="predicted"/>
<dbReference type="Proteomes" id="UP000051952">
    <property type="component" value="Unassembled WGS sequence"/>
</dbReference>
<dbReference type="VEuPathDB" id="TriTrypDB:BSAL_01825c"/>
<evidence type="ECO:0000313" key="3">
    <source>
        <dbReference type="Proteomes" id="UP000051952"/>
    </source>
</evidence>
<evidence type="ECO:0000313" key="2">
    <source>
        <dbReference type="EMBL" id="CUI14978.1"/>
    </source>
</evidence>
<evidence type="ECO:0000256" key="1">
    <source>
        <dbReference type="SAM" id="SignalP"/>
    </source>
</evidence>
<sequence length="54" mass="5967">VLISALWLGLSVFRRASGSLGTSTARSRSTNEEERESSVLRRYRIVVPFCPASP</sequence>
<feature type="non-terminal residue" evidence="2">
    <location>
        <position position="1"/>
    </location>
</feature>